<dbReference type="KEGG" id="nve:5507246"/>
<dbReference type="PhylomeDB" id="A7SKF1"/>
<keyword evidence="1" id="KW-0732">Signal</keyword>
<dbReference type="Proteomes" id="UP000001593">
    <property type="component" value="Unassembled WGS sequence"/>
</dbReference>
<feature type="chain" id="PRO_5002714471" evidence="1">
    <location>
        <begin position="18"/>
        <end position="179"/>
    </location>
</feature>
<name>A7SKF1_NEMVE</name>
<gene>
    <name evidence="2" type="ORF">NEMVEDRAFT_v1g245862</name>
</gene>
<evidence type="ECO:0000256" key="1">
    <source>
        <dbReference type="SAM" id="SignalP"/>
    </source>
</evidence>
<dbReference type="HOGENOM" id="CLU_1549464_0_0_1"/>
<feature type="signal peptide" evidence="1">
    <location>
        <begin position="1"/>
        <end position="17"/>
    </location>
</feature>
<reference evidence="2 3" key="1">
    <citation type="journal article" date="2007" name="Science">
        <title>Sea anemone genome reveals ancestral eumetazoan gene repertoire and genomic organization.</title>
        <authorList>
            <person name="Putnam N.H."/>
            <person name="Srivastava M."/>
            <person name="Hellsten U."/>
            <person name="Dirks B."/>
            <person name="Chapman J."/>
            <person name="Salamov A."/>
            <person name="Terry A."/>
            <person name="Shapiro H."/>
            <person name="Lindquist E."/>
            <person name="Kapitonov V.V."/>
            <person name="Jurka J."/>
            <person name="Genikhovich G."/>
            <person name="Grigoriev I.V."/>
            <person name="Lucas S.M."/>
            <person name="Steele R.E."/>
            <person name="Finnerty J.R."/>
            <person name="Technau U."/>
            <person name="Martindale M.Q."/>
            <person name="Rokhsar D.S."/>
        </authorList>
    </citation>
    <scope>NUCLEOTIDE SEQUENCE [LARGE SCALE GENOMIC DNA]</scope>
    <source>
        <strain evidence="3">CH2 X CH6</strain>
    </source>
</reference>
<dbReference type="OrthoDB" id="5945099at2759"/>
<dbReference type="InParanoid" id="A7SKF1"/>
<protein>
    <submittedName>
        <fullName evidence="2">Uncharacterized protein</fullName>
    </submittedName>
</protein>
<dbReference type="OMA" id="YPRTEYL"/>
<dbReference type="AlphaFoldDB" id="A7SKF1"/>
<keyword evidence="3" id="KW-1185">Reference proteome</keyword>
<organism evidence="2 3">
    <name type="scientific">Nematostella vectensis</name>
    <name type="common">Starlet sea anemone</name>
    <dbReference type="NCBI Taxonomy" id="45351"/>
    <lineage>
        <taxon>Eukaryota</taxon>
        <taxon>Metazoa</taxon>
        <taxon>Cnidaria</taxon>
        <taxon>Anthozoa</taxon>
        <taxon>Hexacorallia</taxon>
        <taxon>Actiniaria</taxon>
        <taxon>Edwardsiidae</taxon>
        <taxon>Nematostella</taxon>
    </lineage>
</organism>
<evidence type="ECO:0000313" key="2">
    <source>
        <dbReference type="EMBL" id="EDO35826.1"/>
    </source>
</evidence>
<proteinExistence type="predicted"/>
<evidence type="ECO:0000313" key="3">
    <source>
        <dbReference type="Proteomes" id="UP000001593"/>
    </source>
</evidence>
<sequence>MKLLLAVLLCAVVYTECHYQTCHEWTKLSESRVCFQGQGGKFGKIVPAARGFLAAVKLVHREGSIVCGSHPGSHTSNWGCHNWPHLEKFSINMLITNKDNHVIFPKTGVNFLPKNPGRWYGMDGFNSRSKELVLTYSFSDPYFVGPESELRLWYAEDLFNQWEADNRGTVCADVYGYFL</sequence>
<dbReference type="EMBL" id="DS469686">
    <property type="protein sequence ID" value="EDO35826.1"/>
    <property type="molecule type" value="Genomic_DNA"/>
</dbReference>
<accession>A7SKF1</accession>